<dbReference type="AlphaFoldDB" id="A0A922SA20"/>
<protein>
    <submittedName>
        <fullName evidence="2">Uncharacterized protein</fullName>
    </submittedName>
</protein>
<evidence type="ECO:0000313" key="3">
    <source>
        <dbReference type="Proteomes" id="UP000814243"/>
    </source>
</evidence>
<feature type="compositionally biased region" description="Polar residues" evidence="1">
    <location>
        <begin position="175"/>
        <end position="186"/>
    </location>
</feature>
<accession>A0A922SA20</accession>
<evidence type="ECO:0000256" key="1">
    <source>
        <dbReference type="SAM" id="MobiDB-lite"/>
    </source>
</evidence>
<proteinExistence type="predicted"/>
<gene>
    <name evidence="2" type="ORF">HF086_001487</name>
</gene>
<name>A0A922SA20_SPOEX</name>
<comment type="caution">
    <text evidence="2">The sequence shown here is derived from an EMBL/GenBank/DDBJ whole genome shotgun (WGS) entry which is preliminary data.</text>
</comment>
<feature type="region of interest" description="Disordered" evidence="1">
    <location>
        <begin position="163"/>
        <end position="219"/>
    </location>
</feature>
<organism evidence="2 3">
    <name type="scientific">Spodoptera exigua</name>
    <name type="common">Beet armyworm</name>
    <name type="synonym">Noctua fulgens</name>
    <dbReference type="NCBI Taxonomy" id="7107"/>
    <lineage>
        <taxon>Eukaryota</taxon>
        <taxon>Metazoa</taxon>
        <taxon>Ecdysozoa</taxon>
        <taxon>Arthropoda</taxon>
        <taxon>Hexapoda</taxon>
        <taxon>Insecta</taxon>
        <taxon>Pterygota</taxon>
        <taxon>Neoptera</taxon>
        <taxon>Endopterygota</taxon>
        <taxon>Lepidoptera</taxon>
        <taxon>Glossata</taxon>
        <taxon>Ditrysia</taxon>
        <taxon>Noctuoidea</taxon>
        <taxon>Noctuidae</taxon>
        <taxon>Amphipyrinae</taxon>
        <taxon>Spodoptera</taxon>
    </lineage>
</organism>
<feature type="compositionally biased region" description="Low complexity" evidence="1">
    <location>
        <begin position="201"/>
        <end position="215"/>
    </location>
</feature>
<evidence type="ECO:0000313" key="2">
    <source>
        <dbReference type="EMBL" id="KAH9629674.1"/>
    </source>
</evidence>
<feature type="compositionally biased region" description="Pro residues" evidence="1">
    <location>
        <begin position="164"/>
        <end position="174"/>
    </location>
</feature>
<dbReference type="EMBL" id="JACEFF010000853">
    <property type="protein sequence ID" value="KAH9629674.1"/>
    <property type="molecule type" value="Genomic_DNA"/>
</dbReference>
<dbReference type="Proteomes" id="UP000814243">
    <property type="component" value="Unassembled WGS sequence"/>
</dbReference>
<sequence>MSCPHFAPASRAGFCVSSVCNNPSKTRSISHELLNPLARYASSIPNFVPCHHFHTTKKSEFAKACTPPPCGCGCPCPFPCGPHGCPHGCNCLPPPCNQPPKCIQYMTGYYYYPYGFWFCGPYHVTGTCTPVGPCGPSCPASPPCPCAKCCACLNPVALMGGPIAPQPQPAPQPPSMTSRPIHSNENIKYPLPQQDTRYSSTPIQRTPATTQPRTQSGGISKFFPFNSVPAVEAARRMPHTSVLLCPFADMQAEQSKPSEFPEQFPVNYTPCLKQSKSNFNSRPRPAFSTYCQKLKKPCPSAFSKSYSDYYDKRNEIRSPIYHKRSKKLNYDVCSLLESPRALLTQEERDRPTVIPGAFQYAIIPNFKRPFASAKPGYRPCN</sequence>
<reference evidence="2" key="1">
    <citation type="journal article" date="2021" name="G3 (Bethesda)">
        <title>Genome and transcriptome analysis of the beet armyworm Spodoptera exigua reveals targets for pest control. .</title>
        <authorList>
            <person name="Simon S."/>
            <person name="Breeschoten T."/>
            <person name="Jansen H.J."/>
            <person name="Dirks R.P."/>
            <person name="Schranz M.E."/>
            <person name="Ros V.I.D."/>
        </authorList>
    </citation>
    <scope>NUCLEOTIDE SEQUENCE</scope>
    <source>
        <strain evidence="2">TB_SE_WUR_2020</strain>
    </source>
</reference>